<organism evidence="2 3">
    <name type="scientific">Burkholderia ubonensis</name>
    <dbReference type="NCBI Taxonomy" id="101571"/>
    <lineage>
        <taxon>Bacteria</taxon>
        <taxon>Pseudomonadati</taxon>
        <taxon>Pseudomonadota</taxon>
        <taxon>Betaproteobacteria</taxon>
        <taxon>Burkholderiales</taxon>
        <taxon>Burkholderiaceae</taxon>
        <taxon>Burkholderia</taxon>
        <taxon>Burkholderia cepacia complex</taxon>
    </lineage>
</organism>
<gene>
    <name evidence="2" type="ORF">WJ35_18625</name>
</gene>
<evidence type="ECO:0000313" key="3">
    <source>
        <dbReference type="Proteomes" id="UP000243680"/>
    </source>
</evidence>
<dbReference type="Pfam" id="PF24390">
    <property type="entry name" value="PRTase-CE"/>
    <property type="match status" value="1"/>
</dbReference>
<protein>
    <recommendedName>
        <fullName evidence="1">PRTase-CE domain-containing protein</fullName>
    </recommendedName>
</protein>
<dbReference type="EMBL" id="CP013421">
    <property type="protein sequence ID" value="AOJ77042.1"/>
    <property type="molecule type" value="Genomic_DNA"/>
</dbReference>
<name>A0A1B4LIQ7_9BURK</name>
<reference evidence="2 3" key="1">
    <citation type="submission" date="2015-12" db="EMBL/GenBank/DDBJ databases">
        <title>Diversity of Burkholderia near neighbor genomes.</title>
        <authorList>
            <person name="Sahl J."/>
            <person name="Wagner D."/>
            <person name="Keim P."/>
        </authorList>
    </citation>
    <scope>NUCLEOTIDE SEQUENCE [LARGE SCALE GENOMIC DNA]</scope>
    <source>
        <strain evidence="2 3">MSMB0783</strain>
    </source>
</reference>
<evidence type="ECO:0000259" key="1">
    <source>
        <dbReference type="Pfam" id="PF24390"/>
    </source>
</evidence>
<dbReference type="InterPro" id="IPR056920">
    <property type="entry name" value="PRTase-CE"/>
</dbReference>
<proteinExistence type="predicted"/>
<accession>A0A1B4LIQ7</accession>
<evidence type="ECO:0000313" key="2">
    <source>
        <dbReference type="EMBL" id="AOJ77042.1"/>
    </source>
</evidence>
<feature type="domain" description="PRTase-CE" evidence="1">
    <location>
        <begin position="138"/>
        <end position="431"/>
    </location>
</feature>
<dbReference type="RefSeq" id="WP_069239657.1">
    <property type="nucleotide sequence ID" value="NZ_CP013421.1"/>
</dbReference>
<sequence length="434" mass="48731">MRFIFVGSPADTAAVEQRLDAIVGSDWRLRGDLHIVTLDDCRNPLAVRARLKDVLRPAKESHVYLLRPEISFEQAGLPQPMIVARPGKLSVFLKNELRPILRRIGADWFNRMELLLEDWDFPEAGEVEHEGWAGKRLDAWLRQFDRVAKRNARWVGEGLVRSFELIARERLVRLFQGDHSDSIICVMRYENGKSADALSGLIKKAVLKNAGTVENFNEVVRREAPVGGKIVVYEDGLFSGTEWVGIFKSFLGCADPGSEKFTSLKDPDSLKRMQIELRFAIATNVGVAVLRSELDALGLTNVVLKCLEEEIDVLSEEGRRRLAEKTLLTGGGLRRADIQPRVFQTEVWGVRANEAMAMCEVIGRALWSSYWTRKEKVITEDKLSQVALGASNMGFAMTFAHSLPKVSLPVFWCAGEVTVTGHQIQWMPLFPNAA</sequence>
<dbReference type="AlphaFoldDB" id="A0A1B4LIQ7"/>
<dbReference type="Proteomes" id="UP000243680">
    <property type="component" value="Chromosome 3"/>
</dbReference>